<feature type="compositionally biased region" description="Polar residues" evidence="9">
    <location>
        <begin position="228"/>
        <end position="252"/>
    </location>
</feature>
<feature type="domain" description="AAA+ ATPase" evidence="10">
    <location>
        <begin position="287"/>
        <end position="443"/>
    </location>
</feature>
<dbReference type="InterPro" id="IPR013317">
    <property type="entry name" value="DnaA_dom"/>
</dbReference>
<accession>A0A5C5WGP2</accession>
<dbReference type="GO" id="GO:0005524">
    <property type="term" value="F:ATP binding"/>
    <property type="evidence" value="ECO:0007669"/>
    <property type="project" value="UniProtKB-KW"/>
</dbReference>
<comment type="caution">
    <text evidence="12">The sequence shown here is derived from an EMBL/GenBank/DDBJ whole genome shotgun (WGS) entry which is preliminary data.</text>
</comment>
<dbReference type="Gene3D" id="1.10.1750.10">
    <property type="match status" value="1"/>
</dbReference>
<dbReference type="GO" id="GO:0006270">
    <property type="term" value="P:DNA replication initiation"/>
    <property type="evidence" value="ECO:0007669"/>
    <property type="project" value="InterPro"/>
</dbReference>
<dbReference type="SUPFAM" id="SSF48295">
    <property type="entry name" value="TrpR-like"/>
    <property type="match status" value="1"/>
</dbReference>
<dbReference type="InterPro" id="IPR020591">
    <property type="entry name" value="Chromosome_initiator_DnaA-like"/>
</dbReference>
<dbReference type="CDD" id="cd00009">
    <property type="entry name" value="AAA"/>
    <property type="match status" value="1"/>
</dbReference>
<keyword evidence="4 7" id="KW-0067">ATP-binding</keyword>
<protein>
    <recommendedName>
        <fullName evidence="7">Chromosomal replication initiator protein DnaA</fullName>
    </recommendedName>
</protein>
<evidence type="ECO:0000313" key="12">
    <source>
        <dbReference type="EMBL" id="TWT49183.1"/>
    </source>
</evidence>
<dbReference type="SUPFAM" id="SSF52540">
    <property type="entry name" value="P-loop containing nucleoside triphosphate hydrolases"/>
    <property type="match status" value="1"/>
</dbReference>
<dbReference type="EMBL" id="SJPI01000003">
    <property type="protein sequence ID" value="TWT49183.1"/>
    <property type="molecule type" value="Genomic_DNA"/>
</dbReference>
<feature type="domain" description="Chromosomal replication initiator DnaA C-terminal" evidence="11">
    <location>
        <begin position="499"/>
        <end position="568"/>
    </location>
</feature>
<dbReference type="InterPro" id="IPR013159">
    <property type="entry name" value="DnaA_C"/>
</dbReference>
<dbReference type="GO" id="GO:0006275">
    <property type="term" value="P:regulation of DNA replication"/>
    <property type="evidence" value="ECO:0007669"/>
    <property type="project" value="InterPro"/>
</dbReference>
<dbReference type="PANTHER" id="PTHR30050">
    <property type="entry name" value="CHROMOSOMAL REPLICATION INITIATOR PROTEIN DNAA"/>
    <property type="match status" value="1"/>
</dbReference>
<dbReference type="SMART" id="SM00760">
    <property type="entry name" value="Bac_DnaA_C"/>
    <property type="match status" value="1"/>
</dbReference>
<dbReference type="SMART" id="SM00382">
    <property type="entry name" value="AAA"/>
    <property type="match status" value="1"/>
</dbReference>
<dbReference type="InterPro" id="IPR003593">
    <property type="entry name" value="AAA+_ATPase"/>
</dbReference>
<dbReference type="GO" id="GO:0005886">
    <property type="term" value="C:plasma membrane"/>
    <property type="evidence" value="ECO:0007669"/>
    <property type="project" value="TreeGrafter"/>
</dbReference>
<feature type="region of interest" description="Disordered" evidence="9">
    <location>
        <begin position="150"/>
        <end position="210"/>
    </location>
</feature>
<keyword evidence="3 7" id="KW-0547">Nucleotide-binding</keyword>
<evidence type="ECO:0000259" key="10">
    <source>
        <dbReference type="SMART" id="SM00382"/>
    </source>
</evidence>
<dbReference type="Gene3D" id="3.30.300.180">
    <property type="match status" value="1"/>
</dbReference>
<dbReference type="CDD" id="cd06571">
    <property type="entry name" value="Bac_DnaA_C"/>
    <property type="match status" value="1"/>
</dbReference>
<keyword evidence="6 7" id="KW-0238">DNA-binding</keyword>
<dbReference type="InterPro" id="IPR038454">
    <property type="entry name" value="DnaA_N_sf"/>
</dbReference>
<evidence type="ECO:0000256" key="8">
    <source>
        <dbReference type="RuleBase" id="RU004227"/>
    </source>
</evidence>
<dbReference type="Gene3D" id="3.40.50.300">
    <property type="entry name" value="P-loop containing nucleotide triphosphate hydrolases"/>
    <property type="match status" value="1"/>
</dbReference>
<feature type="region of interest" description="Disordered" evidence="9">
    <location>
        <begin position="1"/>
        <end position="32"/>
    </location>
</feature>
<dbReference type="InterPro" id="IPR027417">
    <property type="entry name" value="P-loop_NTPase"/>
</dbReference>
<dbReference type="Proteomes" id="UP000316598">
    <property type="component" value="Unassembled WGS sequence"/>
</dbReference>
<evidence type="ECO:0000256" key="2">
    <source>
        <dbReference type="ARBA" id="ARBA00022705"/>
    </source>
</evidence>
<evidence type="ECO:0000256" key="3">
    <source>
        <dbReference type="ARBA" id="ARBA00022741"/>
    </source>
</evidence>
<keyword evidence="2 7" id="KW-0235">DNA replication</keyword>
<evidence type="ECO:0000256" key="6">
    <source>
        <dbReference type="ARBA" id="ARBA00023125"/>
    </source>
</evidence>
<name>A0A5C5WGP2_9BACT</name>
<evidence type="ECO:0000256" key="9">
    <source>
        <dbReference type="SAM" id="MobiDB-lite"/>
    </source>
</evidence>
<keyword evidence="13" id="KW-1185">Reference proteome</keyword>
<evidence type="ECO:0000313" key="13">
    <source>
        <dbReference type="Proteomes" id="UP000316598"/>
    </source>
</evidence>
<dbReference type="Pfam" id="PF08299">
    <property type="entry name" value="Bac_DnaA_C"/>
    <property type="match status" value="1"/>
</dbReference>
<dbReference type="PANTHER" id="PTHR30050:SF2">
    <property type="entry name" value="CHROMOSOMAL REPLICATION INITIATOR PROTEIN DNAA"/>
    <property type="match status" value="1"/>
</dbReference>
<sequence>MSGESEFPHPQHVHARNTSMKEDCAQRMSAPHGCTDGKDVIGKFTDALKQRLGVDRFRMWFSHGVTFNVESCGEGNRDTLVVEVRGQFALDRLQKNFLTQLRGAAMQATGSAMDVELRLESAIPQQAELPLAMEAGGNASARTAPAIKNAPARQALGQNPATRKPATRHSAARTSGTRSTTSRGGTASLSSLVHRADGARSRRASQESVRAAQLDQLPLLDHIESLDQQTSRSVSASAGSQPAATATPSSGAKPNARAAMTMQSFVKGSSNELAHTAASMVCQTPGVASPLFLCGPSGTGKTHLLSAIAAQLRQRHRMRRVMHMSAEQFTNDFVAALGNSGITSFRSRYRDVDALLIDDIQFLGSKKATLRELLYTIETLSHLHRPMIFSGLQSPTEIQGLTSELAGRMASGLVCPLRALDQSTRETILQRLFEERCPIAVPADFTTQLAGMIAGDGRVLGGLANNINLLQRMNNRMPTMDEVRRIAGDMLRSAQPVATLSVIETAVCEAFQLPADTLRGQKQTRNVTEPRMLAMYLARQMTSSAYAEIARHFGGKSHSTAIAAEKNVQKWITAGKSIGRGRALMSTQEAIDRVENLLRGAS</sequence>
<reference evidence="12 13" key="1">
    <citation type="submission" date="2019-02" db="EMBL/GenBank/DDBJ databases">
        <title>Deep-cultivation of Planctomycetes and their phenomic and genomic characterization uncovers novel biology.</title>
        <authorList>
            <person name="Wiegand S."/>
            <person name="Jogler M."/>
            <person name="Boedeker C."/>
            <person name="Pinto D."/>
            <person name="Vollmers J."/>
            <person name="Rivas-Marin E."/>
            <person name="Kohn T."/>
            <person name="Peeters S.H."/>
            <person name="Heuer A."/>
            <person name="Rast P."/>
            <person name="Oberbeckmann S."/>
            <person name="Bunk B."/>
            <person name="Jeske O."/>
            <person name="Meyerdierks A."/>
            <person name="Storesund J.E."/>
            <person name="Kallscheuer N."/>
            <person name="Luecker S."/>
            <person name="Lage O.M."/>
            <person name="Pohl T."/>
            <person name="Merkel B.J."/>
            <person name="Hornburger P."/>
            <person name="Mueller R.-W."/>
            <person name="Bruemmer F."/>
            <person name="Labrenz M."/>
            <person name="Spormann A.M."/>
            <person name="Op Den Camp H."/>
            <person name="Overmann J."/>
            <person name="Amann R."/>
            <person name="Jetten M.S.M."/>
            <person name="Mascher T."/>
            <person name="Medema M.H."/>
            <person name="Devos D.P."/>
            <person name="Kaster A.-K."/>
            <person name="Ovreas L."/>
            <person name="Rohde M."/>
            <person name="Galperin M.Y."/>
            <person name="Jogler C."/>
        </authorList>
    </citation>
    <scope>NUCLEOTIDE SEQUENCE [LARGE SCALE GENOMIC DNA]</scope>
    <source>
        <strain evidence="12 13">Pla22</strain>
    </source>
</reference>
<evidence type="ECO:0000256" key="7">
    <source>
        <dbReference type="RuleBase" id="RU000577"/>
    </source>
</evidence>
<dbReference type="InterPro" id="IPR010921">
    <property type="entry name" value="Trp_repressor/repl_initiator"/>
</dbReference>
<comment type="similarity">
    <text evidence="8">Belongs to the DnaA family.</text>
</comment>
<dbReference type="GO" id="GO:0003688">
    <property type="term" value="F:DNA replication origin binding"/>
    <property type="evidence" value="ECO:0007669"/>
    <property type="project" value="TreeGrafter"/>
</dbReference>
<dbReference type="AlphaFoldDB" id="A0A5C5WGP2"/>
<dbReference type="PRINTS" id="PR00051">
    <property type="entry name" value="DNAA"/>
</dbReference>
<evidence type="ECO:0000256" key="4">
    <source>
        <dbReference type="ARBA" id="ARBA00022840"/>
    </source>
</evidence>
<evidence type="ECO:0000256" key="1">
    <source>
        <dbReference type="ARBA" id="ARBA00022490"/>
    </source>
</evidence>
<feature type="region of interest" description="Disordered" evidence="9">
    <location>
        <begin position="228"/>
        <end position="257"/>
    </location>
</feature>
<dbReference type="Pfam" id="PF00308">
    <property type="entry name" value="Bac_DnaA"/>
    <property type="match status" value="1"/>
</dbReference>
<evidence type="ECO:0000256" key="5">
    <source>
        <dbReference type="ARBA" id="ARBA00023121"/>
    </source>
</evidence>
<dbReference type="PROSITE" id="PS50890">
    <property type="entry name" value="PUA"/>
    <property type="match status" value="1"/>
</dbReference>
<evidence type="ECO:0000259" key="11">
    <source>
        <dbReference type="SMART" id="SM00760"/>
    </source>
</evidence>
<comment type="function">
    <text evidence="7">Plays an essential role in the initiation and regulation of chromosomal replication. ATP-DnaA binds to the origin of replication (oriC) to initiate formation of the DNA replication initiation complex once per cell cycle. Binds the DnaA box (a 9 base pair repeat at the origin) and separates the double-stranded (ds)DNA. Forms a right-handed helical filament on oriC DNA; dsDNA binds to the exterior of the filament while single-stranded (ss)DNA is stabiized in the filament's interior. The ATP-DnaA-oriC complex binds and stabilizes one strand of the AT-rich DNA unwinding element (DUE), permitting loading of DNA polymerase. After initiation quickly degrades to an ADP-DnaA complex that is not apt for DNA replication. Binds acidic phospholipids.</text>
</comment>
<dbReference type="OrthoDB" id="9807019at2"/>
<dbReference type="GO" id="GO:0008289">
    <property type="term" value="F:lipid binding"/>
    <property type="evidence" value="ECO:0007669"/>
    <property type="project" value="UniProtKB-KW"/>
</dbReference>
<organism evidence="12 13">
    <name type="scientific">Rubripirellula amarantea</name>
    <dbReference type="NCBI Taxonomy" id="2527999"/>
    <lineage>
        <taxon>Bacteria</taxon>
        <taxon>Pseudomonadati</taxon>
        <taxon>Planctomycetota</taxon>
        <taxon>Planctomycetia</taxon>
        <taxon>Pirellulales</taxon>
        <taxon>Pirellulaceae</taxon>
        <taxon>Rubripirellula</taxon>
    </lineage>
</organism>
<keyword evidence="5" id="KW-0446">Lipid-binding</keyword>
<proteinExistence type="inferred from homology"/>
<keyword evidence="1" id="KW-0963">Cytoplasm</keyword>
<feature type="compositionally biased region" description="Low complexity" evidence="9">
    <location>
        <begin position="172"/>
        <end position="191"/>
    </location>
</feature>
<gene>
    <name evidence="12" type="primary">dnaA_3</name>
    <name evidence="12" type="ORF">Pla22_43750</name>
</gene>